<gene>
    <name evidence="5" type="ORF">QNM18_02800</name>
</gene>
<dbReference type="RefSeq" id="WP_211009290.1">
    <property type="nucleotide sequence ID" value="NZ_JASJUT010000001.1"/>
</dbReference>
<sequence>MFKVIGLLWFVLLGTFTEQALAKMSNSEKVLFILSADKHGYYLPEVVEPYQHIMNNGYTVEFASPDGSPGRPVAYNLLSKQAQVDYKIMRKGSNIDQPKPLKSIQPKDYVAFYVPGGAGPMFDLAGHPEMARLSLAFLAQDKIISAVCHGPAAFVDIKNADGTYLVSGLKVTAKSNAEEGRWARKNYAFLLQDKLKAQGAKFAYAAPGEPYVIHDNGVLTGQNPKSALPTAIVLVELLKQGRS</sequence>
<comment type="caution">
    <text evidence="5">The sequence shown here is derived from an EMBL/GenBank/DDBJ whole genome shotgun (WGS) entry which is preliminary data.</text>
</comment>
<evidence type="ECO:0000313" key="5">
    <source>
        <dbReference type="EMBL" id="MDK2593996.1"/>
    </source>
</evidence>
<name>A0ABT7EFD2_9GAMM</name>
<keyword evidence="1" id="KW-0346">Stress response</keyword>
<evidence type="ECO:0000313" key="6">
    <source>
        <dbReference type="Proteomes" id="UP001231915"/>
    </source>
</evidence>
<keyword evidence="2" id="KW-0456">Lyase</keyword>
<dbReference type="SUPFAM" id="SSF52317">
    <property type="entry name" value="Class I glutamine amidotransferase-like"/>
    <property type="match status" value="1"/>
</dbReference>
<dbReference type="CDD" id="cd03141">
    <property type="entry name" value="GATase1_Hsp31_like"/>
    <property type="match status" value="1"/>
</dbReference>
<accession>A0ABT7EFD2</accession>
<dbReference type="InterPro" id="IPR002818">
    <property type="entry name" value="DJ-1/PfpI"/>
</dbReference>
<dbReference type="PANTHER" id="PTHR48094:SF11">
    <property type="entry name" value="GLUTATHIONE-INDEPENDENT GLYOXALASE HSP31-RELATED"/>
    <property type="match status" value="1"/>
</dbReference>
<comment type="similarity">
    <text evidence="3">Belongs to the peptidase C56 family. HSP31-like subfamily.</text>
</comment>
<protein>
    <submittedName>
        <fullName evidence="5">Type 1 glutamine amidotransferase domain-containing protein</fullName>
    </submittedName>
</protein>
<evidence type="ECO:0000256" key="1">
    <source>
        <dbReference type="ARBA" id="ARBA00023016"/>
    </source>
</evidence>
<reference evidence="5 6" key="1">
    <citation type="submission" date="2023-05" db="EMBL/GenBank/DDBJ databases">
        <title>Pseudoalteromonas ardens sp. nov., Pseudoalteromonas obscura sp. nov., and Pseudoalteromonas umbrosa sp. nov., isolated from the coral Montipora capitata.</title>
        <authorList>
            <person name="Thomas E.M."/>
            <person name="Smith E.M."/>
            <person name="Papke E."/>
            <person name="Shlafstein M.D."/>
            <person name="Oline D.K."/>
            <person name="Videau P."/>
            <person name="Saw J.H."/>
            <person name="Strangman W.K."/>
            <person name="Ushijima B."/>
        </authorList>
    </citation>
    <scope>NUCLEOTIDE SEQUENCE [LARGE SCALE GENOMIC DNA]</scope>
    <source>
        <strain evidence="5 6">P94</strain>
    </source>
</reference>
<proteinExistence type="inferred from homology"/>
<dbReference type="InterPro" id="IPR050325">
    <property type="entry name" value="Prot/Nucl_acid_deglycase"/>
</dbReference>
<keyword evidence="5" id="KW-0315">Glutamine amidotransferase</keyword>
<keyword evidence="6" id="KW-1185">Reference proteome</keyword>
<evidence type="ECO:0000256" key="2">
    <source>
        <dbReference type="ARBA" id="ARBA00023239"/>
    </source>
</evidence>
<feature type="domain" description="DJ-1/PfpI" evidence="4">
    <location>
        <begin position="29"/>
        <end position="231"/>
    </location>
</feature>
<dbReference type="Proteomes" id="UP001231915">
    <property type="component" value="Unassembled WGS sequence"/>
</dbReference>
<organism evidence="5 6">
    <name type="scientific">Pseudoalteromonas obscura</name>
    <dbReference type="NCBI Taxonomy" id="3048491"/>
    <lineage>
        <taxon>Bacteria</taxon>
        <taxon>Pseudomonadati</taxon>
        <taxon>Pseudomonadota</taxon>
        <taxon>Gammaproteobacteria</taxon>
        <taxon>Alteromonadales</taxon>
        <taxon>Pseudoalteromonadaceae</taxon>
        <taxon>Pseudoalteromonas</taxon>
    </lineage>
</organism>
<evidence type="ECO:0000259" key="4">
    <source>
        <dbReference type="Pfam" id="PF01965"/>
    </source>
</evidence>
<dbReference type="Gene3D" id="3.40.50.880">
    <property type="match status" value="1"/>
</dbReference>
<dbReference type="EMBL" id="JASJUT010000001">
    <property type="protein sequence ID" value="MDK2593996.1"/>
    <property type="molecule type" value="Genomic_DNA"/>
</dbReference>
<dbReference type="PANTHER" id="PTHR48094">
    <property type="entry name" value="PROTEIN/NUCLEIC ACID DEGLYCASE DJ-1-RELATED"/>
    <property type="match status" value="1"/>
</dbReference>
<dbReference type="Pfam" id="PF01965">
    <property type="entry name" value="DJ-1_PfpI"/>
    <property type="match status" value="1"/>
</dbReference>
<dbReference type="InterPro" id="IPR029062">
    <property type="entry name" value="Class_I_gatase-like"/>
</dbReference>
<evidence type="ECO:0000256" key="3">
    <source>
        <dbReference type="ARBA" id="ARBA00038493"/>
    </source>
</evidence>